<dbReference type="STRING" id="106549.A0A540NQC3"/>
<dbReference type="PROSITE" id="PS51005">
    <property type="entry name" value="NAC"/>
    <property type="match status" value="1"/>
</dbReference>
<keyword evidence="8" id="KW-0010">Activator</keyword>
<protein>
    <recommendedName>
        <fullName evidence="13">NAC domain-containing protein</fullName>
    </recommendedName>
</protein>
<evidence type="ECO:0000256" key="12">
    <source>
        <dbReference type="SAM" id="Phobius"/>
    </source>
</evidence>
<comment type="caution">
    <text evidence="14">The sequence shown here is derived from an EMBL/GenBank/DDBJ whole genome shotgun (WGS) entry which is preliminary data.</text>
</comment>
<feature type="region of interest" description="Disordered" evidence="11">
    <location>
        <begin position="562"/>
        <end position="609"/>
    </location>
</feature>
<evidence type="ECO:0000256" key="3">
    <source>
        <dbReference type="ARBA" id="ARBA00022692"/>
    </source>
</evidence>
<dbReference type="SUPFAM" id="SSF101941">
    <property type="entry name" value="NAC domain"/>
    <property type="match status" value="1"/>
</dbReference>
<dbReference type="InterPro" id="IPR036093">
    <property type="entry name" value="NAC_dom_sf"/>
</dbReference>
<evidence type="ECO:0000256" key="6">
    <source>
        <dbReference type="ARBA" id="ARBA00023125"/>
    </source>
</evidence>
<comment type="subcellular location">
    <subcellularLocation>
        <location evidence="2">Membrane</location>
        <topology evidence="2">Single-pass membrane protein</topology>
    </subcellularLocation>
    <subcellularLocation>
        <location evidence="1">Nucleus</location>
    </subcellularLocation>
</comment>
<keyword evidence="9" id="KW-0804">Transcription</keyword>
<dbReference type="SMR" id="A0A540NQC3"/>
<dbReference type="EMBL" id="VIEB01000015">
    <property type="protein sequence ID" value="TQE12813.1"/>
    <property type="molecule type" value="Genomic_DNA"/>
</dbReference>
<reference evidence="14 15" key="1">
    <citation type="journal article" date="2019" name="G3 (Bethesda)">
        <title>Sequencing of a Wild Apple (Malus baccata) Genome Unravels the Differences Between Cultivated and Wild Apple Species Regarding Disease Resistance and Cold Tolerance.</title>
        <authorList>
            <person name="Chen X."/>
        </authorList>
    </citation>
    <scope>NUCLEOTIDE SEQUENCE [LARGE SCALE GENOMIC DNA]</scope>
    <source>
        <strain evidence="15">cv. Shandingzi</strain>
        <tissue evidence="14">Leaves</tissue>
    </source>
</reference>
<dbReference type="GO" id="GO:0000976">
    <property type="term" value="F:transcription cis-regulatory region binding"/>
    <property type="evidence" value="ECO:0007669"/>
    <property type="project" value="UniProtKB-ARBA"/>
</dbReference>
<feature type="transmembrane region" description="Helical" evidence="12">
    <location>
        <begin position="834"/>
        <end position="857"/>
    </location>
</feature>
<dbReference type="GO" id="GO:0005634">
    <property type="term" value="C:nucleus"/>
    <property type="evidence" value="ECO:0007669"/>
    <property type="project" value="UniProtKB-SubCell"/>
</dbReference>
<evidence type="ECO:0000313" key="14">
    <source>
        <dbReference type="EMBL" id="TQE12813.1"/>
    </source>
</evidence>
<sequence length="859" mass="95887">MAELSMESLPLGFRFRPTDEELINHYLRLKINGRDSEVQVIPEIDVCRWEPWDLPKLSVIKSDDQEWFFFCPRDRKYPNGHRSNRATDAGYWKATGKDRTIKSRQCKFATNSNGQVGMKKTLVFYRGRAPKGERTSWIMHEYRATQKELDGTAPGQGAFVLCRLFHKPEEKADEPKHDEVEQTGLSPTTTKSSPDESSDIVQETATSKMQGEKQSEGIMRWLTDKSDKVTPDAFCQLPVDSFMASDMEDHGAVETGIQGHLTMEENPAFYESLGGLDDSKDFSPLHSQINAELEHYVGSPFTSDFGNYDNVLHFQDGTCERDVPLKELFDEFSNSHYGSSCEESTSQKNLVVGNETYLSGHACTTLPGNSCFNGAWGNTDAKIAQNDLQRRASGLYNEQFGSEDLQNTSFGYWQAKAQASFDDRKPRMGNMTDSYLSQCSFAEQFPVNSVNDVSNSLHGSTGWKNLDNHSGDDVGGTGIKTRARHPQLQPNIDNFVDQGSAARRLHLLVDRSVWSITNGNESDENYSREEDEVQSIIAETREVIQQSPTSDEQEEEHAIFSNKEEWSSTNNSINHGFDPDGRRGIMIRTRQPQQRSNSDSSVTQDTAHSKIGLQMNISYGSIADSNVRETDYGGEDEVESANTEAREAIQQSLASDEHEKEHAEINDKEDLATMKNSVNYDSNVVGRSGIKMKAPEPQQPLSSGDSATQAPASRRIRLQMSTSPRSVVDSNVRDTTPAEEDNVQSTIYEVKEATEKISNFDEQEAESRLLKSDMGRKITDGSPTELVDEKRAAEEAPITLRLRTGRDGASPSSHMGLSVSSKELPKHHGLSPTFVILVGIPLAVTLFIAFSGIWMTFRS</sequence>
<feature type="region of interest" description="Disordered" evidence="11">
    <location>
        <begin position="461"/>
        <end position="492"/>
    </location>
</feature>
<evidence type="ECO:0000256" key="11">
    <source>
        <dbReference type="SAM" id="MobiDB-lite"/>
    </source>
</evidence>
<dbReference type="PANTHER" id="PTHR31744:SF216">
    <property type="entry name" value="NAC TRANSCRIPTION FACTOR"/>
    <property type="match status" value="1"/>
</dbReference>
<feature type="region of interest" description="Disordered" evidence="11">
    <location>
        <begin position="627"/>
        <end position="669"/>
    </location>
</feature>
<dbReference type="AlphaFoldDB" id="A0A540NQC3"/>
<dbReference type="GO" id="GO:0006355">
    <property type="term" value="P:regulation of DNA-templated transcription"/>
    <property type="evidence" value="ECO:0007669"/>
    <property type="project" value="InterPro"/>
</dbReference>
<feature type="compositionally biased region" description="Polar residues" evidence="11">
    <location>
        <begin position="183"/>
        <end position="192"/>
    </location>
</feature>
<keyword evidence="10" id="KW-0539">Nucleus</keyword>
<evidence type="ECO:0000256" key="7">
    <source>
        <dbReference type="ARBA" id="ARBA00023136"/>
    </source>
</evidence>
<keyword evidence="4 12" id="KW-1133">Transmembrane helix</keyword>
<feature type="compositionally biased region" description="Basic and acidic residues" evidence="11">
    <location>
        <begin position="655"/>
        <end position="669"/>
    </location>
</feature>
<dbReference type="GO" id="GO:0016020">
    <property type="term" value="C:membrane"/>
    <property type="evidence" value="ECO:0007669"/>
    <property type="project" value="UniProtKB-SubCell"/>
</dbReference>
<name>A0A540NQC3_MALBA</name>
<dbReference type="PANTHER" id="PTHR31744">
    <property type="entry name" value="PROTEIN CUP-SHAPED COTYLEDON 2-RELATED"/>
    <property type="match status" value="1"/>
</dbReference>
<evidence type="ECO:0000313" key="15">
    <source>
        <dbReference type="Proteomes" id="UP000315295"/>
    </source>
</evidence>
<accession>A0A540NQC3</accession>
<feature type="compositionally biased region" description="Basic and acidic residues" evidence="11">
    <location>
        <begin position="170"/>
        <end position="180"/>
    </location>
</feature>
<proteinExistence type="predicted"/>
<evidence type="ECO:0000256" key="1">
    <source>
        <dbReference type="ARBA" id="ARBA00004123"/>
    </source>
</evidence>
<organism evidence="14 15">
    <name type="scientific">Malus baccata</name>
    <name type="common">Siberian crab apple</name>
    <name type="synonym">Pyrus baccata</name>
    <dbReference type="NCBI Taxonomy" id="106549"/>
    <lineage>
        <taxon>Eukaryota</taxon>
        <taxon>Viridiplantae</taxon>
        <taxon>Streptophyta</taxon>
        <taxon>Embryophyta</taxon>
        <taxon>Tracheophyta</taxon>
        <taxon>Spermatophyta</taxon>
        <taxon>Magnoliopsida</taxon>
        <taxon>eudicotyledons</taxon>
        <taxon>Gunneridae</taxon>
        <taxon>Pentapetalae</taxon>
        <taxon>rosids</taxon>
        <taxon>fabids</taxon>
        <taxon>Rosales</taxon>
        <taxon>Rosaceae</taxon>
        <taxon>Amygdaloideae</taxon>
        <taxon>Maleae</taxon>
        <taxon>Malus</taxon>
    </lineage>
</organism>
<keyword evidence="3 12" id="KW-0812">Transmembrane</keyword>
<feature type="region of interest" description="Disordered" evidence="11">
    <location>
        <begin position="692"/>
        <end position="740"/>
    </location>
</feature>
<evidence type="ECO:0000259" key="13">
    <source>
        <dbReference type="PROSITE" id="PS51005"/>
    </source>
</evidence>
<keyword evidence="6" id="KW-0238">DNA-binding</keyword>
<evidence type="ECO:0000256" key="9">
    <source>
        <dbReference type="ARBA" id="ARBA00023163"/>
    </source>
</evidence>
<dbReference type="FunFam" id="2.170.150.80:FF:000002">
    <property type="entry name" value="Nac domain-containing protein 86"/>
    <property type="match status" value="1"/>
</dbReference>
<evidence type="ECO:0000256" key="2">
    <source>
        <dbReference type="ARBA" id="ARBA00004167"/>
    </source>
</evidence>
<evidence type="ECO:0000256" key="4">
    <source>
        <dbReference type="ARBA" id="ARBA00022989"/>
    </source>
</evidence>
<feature type="compositionally biased region" description="Polar residues" evidence="11">
    <location>
        <begin position="199"/>
        <end position="209"/>
    </location>
</feature>
<feature type="compositionally biased region" description="Polar residues" evidence="11">
    <location>
        <begin position="699"/>
        <end position="711"/>
    </location>
</feature>
<feature type="domain" description="NAC" evidence="13">
    <location>
        <begin position="9"/>
        <end position="167"/>
    </location>
</feature>
<keyword evidence="7 12" id="KW-0472">Membrane</keyword>
<evidence type="ECO:0000256" key="10">
    <source>
        <dbReference type="ARBA" id="ARBA00023242"/>
    </source>
</evidence>
<keyword evidence="15" id="KW-1185">Reference proteome</keyword>
<feature type="compositionally biased region" description="Polar residues" evidence="11">
    <location>
        <begin position="719"/>
        <end position="729"/>
    </location>
</feature>
<keyword evidence="5" id="KW-0805">Transcription regulation</keyword>
<feature type="region of interest" description="Disordered" evidence="11">
    <location>
        <begin position="170"/>
        <end position="215"/>
    </location>
</feature>
<evidence type="ECO:0000256" key="5">
    <source>
        <dbReference type="ARBA" id="ARBA00023015"/>
    </source>
</evidence>
<dbReference type="Proteomes" id="UP000315295">
    <property type="component" value="Unassembled WGS sequence"/>
</dbReference>
<evidence type="ECO:0000256" key="8">
    <source>
        <dbReference type="ARBA" id="ARBA00023159"/>
    </source>
</evidence>
<gene>
    <name evidence="14" type="ORF">C1H46_001459</name>
</gene>
<feature type="compositionally biased region" description="Polar residues" evidence="11">
    <location>
        <begin position="590"/>
        <end position="606"/>
    </location>
</feature>
<dbReference type="InterPro" id="IPR003441">
    <property type="entry name" value="NAC-dom"/>
</dbReference>
<dbReference type="Pfam" id="PF02365">
    <property type="entry name" value="NAM"/>
    <property type="match status" value="1"/>
</dbReference>
<dbReference type="Gene3D" id="2.170.150.80">
    <property type="entry name" value="NAC domain"/>
    <property type="match status" value="1"/>
</dbReference>